<keyword evidence="2" id="KW-0460">Magnesium</keyword>
<protein>
    <submittedName>
        <fullName evidence="5">Calcium-transporting ATPase 13, plasma membrane-type</fullName>
    </submittedName>
</protein>
<dbReference type="PANTHER" id="PTHR24093">
    <property type="entry name" value="CATION TRANSPORTING ATPASE"/>
    <property type="match status" value="1"/>
</dbReference>
<dbReference type="InterPro" id="IPR006068">
    <property type="entry name" value="ATPase_P-typ_cation-transptr_C"/>
</dbReference>
<dbReference type="GO" id="GO:0005388">
    <property type="term" value="F:P-type calcium transporter activity"/>
    <property type="evidence" value="ECO:0007669"/>
    <property type="project" value="TreeGrafter"/>
</dbReference>
<evidence type="ECO:0000313" key="5">
    <source>
        <dbReference type="EMBL" id="CAA2976332.1"/>
    </source>
</evidence>
<evidence type="ECO:0000256" key="2">
    <source>
        <dbReference type="ARBA" id="ARBA00022842"/>
    </source>
</evidence>
<dbReference type="GO" id="GO:0046872">
    <property type="term" value="F:metal ion binding"/>
    <property type="evidence" value="ECO:0007669"/>
    <property type="project" value="UniProtKB-KW"/>
</dbReference>
<name>A0A8S0RAN8_OLEEU</name>
<dbReference type="AlphaFoldDB" id="A0A8S0RAN8"/>
<dbReference type="InterPro" id="IPR023298">
    <property type="entry name" value="ATPase_P-typ_TM_dom_sf"/>
</dbReference>
<accession>A0A8S0RAN8</accession>
<dbReference type="GO" id="GO:0005886">
    <property type="term" value="C:plasma membrane"/>
    <property type="evidence" value="ECO:0007669"/>
    <property type="project" value="TreeGrafter"/>
</dbReference>
<keyword evidence="3" id="KW-0472">Membrane</keyword>
<dbReference type="Proteomes" id="UP000594638">
    <property type="component" value="Unassembled WGS sequence"/>
</dbReference>
<dbReference type="Pfam" id="PF00689">
    <property type="entry name" value="Cation_ATPase_C"/>
    <property type="match status" value="1"/>
</dbReference>
<keyword evidence="6" id="KW-1185">Reference proteome</keyword>
<sequence>MSCKDFPFIIDILTWGRGIYDSVQIYTQFLLIASCVALVIDFVMAVSSSEPPSLSEVAISTGKIPFSVFQLLWMKLIAGTLAVLALNIEKPSQDVMRRPPRNLKEPLITAQMRKNIGAQVLYQIAIFLVIHFKGKSLFNVNAKEKDSLVLSTYILCQAFNMFNHRLPENIVEEMQKKKLFLSIIGLMISIQFIMVELLNGFSGTDRLGLGQWGLCIAFSAAPCMVTWFVRCMPSLENFKLPVLKPKID</sequence>
<dbReference type="Gramene" id="OE9A082087T1">
    <property type="protein sequence ID" value="OE9A082087C1"/>
    <property type="gene ID" value="OE9A082087"/>
</dbReference>
<dbReference type="OrthoDB" id="912093at2759"/>
<evidence type="ECO:0000259" key="4">
    <source>
        <dbReference type="Pfam" id="PF00689"/>
    </source>
</evidence>
<feature type="transmembrane region" description="Helical" evidence="3">
    <location>
        <begin position="179"/>
        <end position="198"/>
    </location>
</feature>
<comment type="caution">
    <text evidence="5">The sequence shown here is derived from an EMBL/GenBank/DDBJ whole genome shotgun (WGS) entry which is preliminary data.</text>
</comment>
<organism evidence="5 6">
    <name type="scientific">Olea europaea subsp. europaea</name>
    <dbReference type="NCBI Taxonomy" id="158383"/>
    <lineage>
        <taxon>Eukaryota</taxon>
        <taxon>Viridiplantae</taxon>
        <taxon>Streptophyta</taxon>
        <taxon>Embryophyta</taxon>
        <taxon>Tracheophyta</taxon>
        <taxon>Spermatophyta</taxon>
        <taxon>Magnoliopsida</taxon>
        <taxon>eudicotyledons</taxon>
        <taxon>Gunneridae</taxon>
        <taxon>Pentapetalae</taxon>
        <taxon>asterids</taxon>
        <taxon>lamiids</taxon>
        <taxon>Lamiales</taxon>
        <taxon>Oleaceae</taxon>
        <taxon>Oleeae</taxon>
        <taxon>Olea</taxon>
    </lineage>
</organism>
<dbReference type="PROSITE" id="PS51257">
    <property type="entry name" value="PROKAR_LIPOPROTEIN"/>
    <property type="match status" value="1"/>
</dbReference>
<keyword evidence="3" id="KW-1133">Transmembrane helix</keyword>
<dbReference type="Gene3D" id="1.20.1110.10">
    <property type="entry name" value="Calcium-transporting ATPase, transmembrane domain"/>
    <property type="match status" value="1"/>
</dbReference>
<dbReference type="PANTHER" id="PTHR24093:SF518">
    <property type="entry name" value="CALCIUM-TRANSPORTING ATPASE"/>
    <property type="match status" value="1"/>
</dbReference>
<keyword evidence="1" id="KW-0479">Metal-binding</keyword>
<dbReference type="EMBL" id="CACTIH010002407">
    <property type="protein sequence ID" value="CAA2976332.1"/>
    <property type="molecule type" value="Genomic_DNA"/>
</dbReference>
<feature type="transmembrane region" description="Helical" evidence="3">
    <location>
        <begin position="66"/>
        <end position="88"/>
    </location>
</feature>
<dbReference type="SUPFAM" id="SSF81665">
    <property type="entry name" value="Calcium ATPase, transmembrane domain M"/>
    <property type="match status" value="1"/>
</dbReference>
<evidence type="ECO:0000256" key="1">
    <source>
        <dbReference type="ARBA" id="ARBA00022723"/>
    </source>
</evidence>
<feature type="domain" description="Cation-transporting P-type ATPase C-terminal" evidence="4">
    <location>
        <begin position="64"/>
        <end position="230"/>
    </location>
</feature>
<evidence type="ECO:0000313" key="6">
    <source>
        <dbReference type="Proteomes" id="UP000594638"/>
    </source>
</evidence>
<keyword evidence="3" id="KW-0812">Transmembrane</keyword>
<evidence type="ECO:0000256" key="3">
    <source>
        <dbReference type="SAM" id="Phobius"/>
    </source>
</evidence>
<proteinExistence type="predicted"/>
<gene>
    <name evidence="5" type="ORF">OLEA9_A082087</name>
</gene>
<feature type="transmembrane region" description="Helical" evidence="3">
    <location>
        <begin position="25"/>
        <end position="46"/>
    </location>
</feature>
<reference evidence="5 6" key="1">
    <citation type="submission" date="2019-12" db="EMBL/GenBank/DDBJ databases">
        <authorList>
            <person name="Alioto T."/>
            <person name="Alioto T."/>
            <person name="Gomez Garrido J."/>
        </authorList>
    </citation>
    <scope>NUCLEOTIDE SEQUENCE [LARGE SCALE GENOMIC DNA]</scope>
</reference>
<feature type="transmembrane region" description="Helical" evidence="3">
    <location>
        <begin position="210"/>
        <end position="229"/>
    </location>
</feature>